<dbReference type="Proteomes" id="UP000054988">
    <property type="component" value="Unassembled WGS sequence"/>
</dbReference>
<proteinExistence type="predicted"/>
<organism evidence="1 2">
    <name type="scientific">Moniliophthora roreri</name>
    <name type="common">Frosty pod rot fungus</name>
    <name type="synonym">Monilia roreri</name>
    <dbReference type="NCBI Taxonomy" id="221103"/>
    <lineage>
        <taxon>Eukaryota</taxon>
        <taxon>Fungi</taxon>
        <taxon>Dikarya</taxon>
        <taxon>Basidiomycota</taxon>
        <taxon>Agaricomycotina</taxon>
        <taxon>Agaricomycetes</taxon>
        <taxon>Agaricomycetidae</taxon>
        <taxon>Agaricales</taxon>
        <taxon>Marasmiineae</taxon>
        <taxon>Marasmiaceae</taxon>
        <taxon>Moniliophthora</taxon>
    </lineage>
</organism>
<evidence type="ECO:0000313" key="1">
    <source>
        <dbReference type="EMBL" id="KTB47030.1"/>
    </source>
</evidence>
<dbReference type="EMBL" id="LATX01000160">
    <property type="protein sequence ID" value="KTB47030.1"/>
    <property type="molecule type" value="Genomic_DNA"/>
</dbReference>
<gene>
    <name evidence="1" type="ORF">WG66_393</name>
</gene>
<protein>
    <submittedName>
        <fullName evidence="1">Uncharacterized protein</fullName>
    </submittedName>
</protein>
<evidence type="ECO:0000313" key="2">
    <source>
        <dbReference type="Proteomes" id="UP000054988"/>
    </source>
</evidence>
<comment type="caution">
    <text evidence="1">The sequence shown here is derived from an EMBL/GenBank/DDBJ whole genome shotgun (WGS) entry which is preliminary data.</text>
</comment>
<name>A0A0W0GEQ1_MONRR</name>
<sequence length="18" mass="1971">MAEINGMSEPIHMSITIP</sequence>
<accession>A0A0W0GEQ1</accession>
<reference evidence="1 2" key="1">
    <citation type="submission" date="2015-12" db="EMBL/GenBank/DDBJ databases">
        <title>Draft genome sequence of Moniliophthora roreri, the causal agent of frosty pod rot of cacao.</title>
        <authorList>
            <person name="Aime M.C."/>
            <person name="Diaz-Valderrama J.R."/>
            <person name="Kijpornyongpan T."/>
            <person name="Phillips-Mora W."/>
        </authorList>
    </citation>
    <scope>NUCLEOTIDE SEQUENCE [LARGE SCALE GENOMIC DNA]</scope>
    <source>
        <strain evidence="1 2">MCA 2952</strain>
    </source>
</reference>
<dbReference type="AlphaFoldDB" id="A0A0W0GEQ1"/>